<dbReference type="Proteomes" id="UP000734854">
    <property type="component" value="Unassembled WGS sequence"/>
</dbReference>
<sequence>MATVTASALRSPSLLSQSIHSRFPNSTTSPAGLLFRKVRDFFSPVSRPLMQCPEGKSQGSSSASWKLNAFPDWPLMAVMVEHVANQRDYVVHKSIWHLSDATMKNVYTMYIMFTVWGCCFFGSTKDPFYDSEGYRKDGGDGSVHWIYEKQEDIEESARAELWREELIEEIEQKVGGLRELEEARKEEELVK</sequence>
<dbReference type="GO" id="GO:0010598">
    <property type="term" value="C:NAD(P)H dehydrogenase complex (plastoquinone)"/>
    <property type="evidence" value="ECO:0007669"/>
    <property type="project" value="InterPro"/>
</dbReference>
<evidence type="ECO:0008006" key="3">
    <source>
        <dbReference type="Google" id="ProtNLM"/>
    </source>
</evidence>
<evidence type="ECO:0000313" key="1">
    <source>
        <dbReference type="EMBL" id="KAG6525638.1"/>
    </source>
</evidence>
<protein>
    <recommendedName>
        <fullName evidence="3">Photosynthetic NDH subcomplex B 4</fullName>
    </recommendedName>
</protein>
<dbReference type="GO" id="GO:0009773">
    <property type="term" value="P:photosynthetic electron transport in photosystem I"/>
    <property type="evidence" value="ECO:0007669"/>
    <property type="project" value="InterPro"/>
</dbReference>
<dbReference type="GO" id="GO:0009535">
    <property type="term" value="C:chloroplast thylakoid membrane"/>
    <property type="evidence" value="ECO:0007669"/>
    <property type="project" value="InterPro"/>
</dbReference>
<evidence type="ECO:0000313" key="2">
    <source>
        <dbReference type="Proteomes" id="UP000734854"/>
    </source>
</evidence>
<proteinExistence type="predicted"/>
<organism evidence="1 2">
    <name type="scientific">Zingiber officinale</name>
    <name type="common">Ginger</name>
    <name type="synonym">Amomum zingiber</name>
    <dbReference type="NCBI Taxonomy" id="94328"/>
    <lineage>
        <taxon>Eukaryota</taxon>
        <taxon>Viridiplantae</taxon>
        <taxon>Streptophyta</taxon>
        <taxon>Embryophyta</taxon>
        <taxon>Tracheophyta</taxon>
        <taxon>Spermatophyta</taxon>
        <taxon>Magnoliopsida</taxon>
        <taxon>Liliopsida</taxon>
        <taxon>Zingiberales</taxon>
        <taxon>Zingiberaceae</taxon>
        <taxon>Zingiber</taxon>
    </lineage>
</organism>
<dbReference type="PANTHER" id="PTHR36315">
    <property type="entry name" value="PHOTOSYNTHETIC NDH SUBUNIT OF SUBCOMPLEX B 4, CHLOROPLASTIC"/>
    <property type="match status" value="1"/>
</dbReference>
<dbReference type="EMBL" id="JACMSC010000004">
    <property type="protein sequence ID" value="KAG6525638.1"/>
    <property type="molecule type" value="Genomic_DNA"/>
</dbReference>
<dbReference type="PANTHER" id="PTHR36315:SF2">
    <property type="entry name" value="PHOTOSYNTHETIC NDH SUBUNIT OF SUBCOMPLEX B 4, CHLOROPLASTIC"/>
    <property type="match status" value="1"/>
</dbReference>
<name>A0A8J5HEH1_ZINOF</name>
<keyword evidence="2" id="KW-1185">Reference proteome</keyword>
<reference evidence="1 2" key="1">
    <citation type="submission" date="2020-08" db="EMBL/GenBank/DDBJ databases">
        <title>Plant Genome Project.</title>
        <authorList>
            <person name="Zhang R.-G."/>
        </authorList>
    </citation>
    <scope>NUCLEOTIDE SEQUENCE [LARGE SCALE GENOMIC DNA]</scope>
    <source>
        <tissue evidence="1">Rhizome</tissue>
    </source>
</reference>
<comment type="caution">
    <text evidence="1">The sequence shown here is derived from an EMBL/GenBank/DDBJ whole genome shotgun (WGS) entry which is preliminary data.</text>
</comment>
<dbReference type="AlphaFoldDB" id="A0A8J5HEH1"/>
<accession>A0A8J5HEH1</accession>
<gene>
    <name evidence="1" type="ORF">ZIOFF_015600</name>
</gene>
<dbReference type="InterPro" id="IPR034570">
    <property type="entry name" value="PNSB4"/>
</dbReference>